<sequence>MSREYNLPEGMVISGYSLVYMPEYEVVCISDLHLGFEVYMESEGLYLPRMQLKIEEERIRTILREYAPSTVLINGDIKQEFSRNTSQEWLEIKKLFSLITERCNVVVVKGNHDNYILNIAAKYGIKVTKSVRFGSTVFAHGDTVVTTEKGKAVVIGHEHPAIRVVDSVGAYYKFPAFIYFAEDPLLILPAFSPFSLGTDVISDWHTFQSPYLTGREGDDATVFAVLNGEVRKLGRVSSIRAAIASGSSDFDL</sequence>
<dbReference type="NCBIfam" id="TIGR00024">
    <property type="entry name" value="SbcD_rel_arch"/>
    <property type="match status" value="1"/>
</dbReference>
<gene>
    <name evidence="2" type="ORF">J9259_08015</name>
</gene>
<dbReference type="GO" id="GO:0016787">
    <property type="term" value="F:hydrolase activity"/>
    <property type="evidence" value="ECO:0007669"/>
    <property type="project" value="InterPro"/>
</dbReference>
<comment type="caution">
    <text evidence="2">The sequence shown here is derived from an EMBL/GenBank/DDBJ whole genome shotgun (WGS) entry which is preliminary data.</text>
</comment>
<dbReference type="Gene3D" id="3.60.21.10">
    <property type="match status" value="1"/>
</dbReference>
<reference evidence="2" key="1">
    <citation type="submission" date="2021-04" db="EMBL/GenBank/DDBJ databases">
        <title>Genomic insights into ecological role and evolution of a novel Thermoplasmata order Candidatus Sysuiplasmatales.</title>
        <authorList>
            <person name="Yuan Y."/>
        </authorList>
    </citation>
    <scope>NUCLEOTIDE SEQUENCE</scope>
    <source>
        <strain evidence="2">YP2-bin.285</strain>
    </source>
</reference>
<dbReference type="AlphaFoldDB" id="A0A8J7YUL5"/>
<dbReference type="PIRSF" id="PIRSF000887">
    <property type="entry name" value="Pesterase_MJ0037"/>
    <property type="match status" value="1"/>
</dbReference>
<dbReference type="PANTHER" id="PTHR39323:SF1">
    <property type="entry name" value="BLR1149 PROTEIN"/>
    <property type="match status" value="1"/>
</dbReference>
<accession>A0A8J7YUL5</accession>
<dbReference type="EMBL" id="JAGVSJ010000027">
    <property type="protein sequence ID" value="MBX8632440.1"/>
    <property type="molecule type" value="Genomic_DNA"/>
</dbReference>
<dbReference type="InterPro" id="IPR004376">
    <property type="entry name" value="Pesterase_MJ0037"/>
</dbReference>
<evidence type="ECO:0000313" key="3">
    <source>
        <dbReference type="Proteomes" id="UP000716004"/>
    </source>
</evidence>
<dbReference type="InterPro" id="IPR004843">
    <property type="entry name" value="Calcineurin-like_PHP"/>
</dbReference>
<dbReference type="SUPFAM" id="SSF56300">
    <property type="entry name" value="Metallo-dependent phosphatases"/>
    <property type="match status" value="1"/>
</dbReference>
<protein>
    <submittedName>
        <fullName evidence="2">Metallophosphoesterase</fullName>
    </submittedName>
</protein>
<organism evidence="2 3">
    <name type="scientific">Candidatus Sysuiplasma superficiale</name>
    <dbReference type="NCBI Taxonomy" id="2823368"/>
    <lineage>
        <taxon>Archaea</taxon>
        <taxon>Methanobacteriati</taxon>
        <taxon>Thermoplasmatota</taxon>
        <taxon>Thermoplasmata</taxon>
        <taxon>Candidatus Sysuiplasmatales</taxon>
        <taxon>Candidatus Sysuiplasmataceae</taxon>
        <taxon>Candidatus Sysuiplasma</taxon>
    </lineage>
</organism>
<dbReference type="Proteomes" id="UP000716004">
    <property type="component" value="Unassembled WGS sequence"/>
</dbReference>
<dbReference type="InterPro" id="IPR029052">
    <property type="entry name" value="Metallo-depent_PP-like"/>
</dbReference>
<dbReference type="CDD" id="cd07391">
    <property type="entry name" value="MPP_PF1019"/>
    <property type="match status" value="1"/>
</dbReference>
<dbReference type="Pfam" id="PF00149">
    <property type="entry name" value="Metallophos"/>
    <property type="match status" value="1"/>
</dbReference>
<feature type="domain" description="Calcineurin-like phosphoesterase" evidence="1">
    <location>
        <begin position="26"/>
        <end position="131"/>
    </location>
</feature>
<evidence type="ECO:0000259" key="1">
    <source>
        <dbReference type="Pfam" id="PF00149"/>
    </source>
</evidence>
<dbReference type="PANTHER" id="PTHR39323">
    <property type="entry name" value="BLR1149 PROTEIN"/>
    <property type="match status" value="1"/>
</dbReference>
<name>A0A8J7YUL5_9ARCH</name>
<evidence type="ECO:0000313" key="2">
    <source>
        <dbReference type="EMBL" id="MBX8632440.1"/>
    </source>
</evidence>
<dbReference type="InterPro" id="IPR024173">
    <property type="entry name" value="Pesterase_MJ0037-like"/>
</dbReference>
<proteinExistence type="predicted"/>